<feature type="region of interest" description="Disordered" evidence="1">
    <location>
        <begin position="93"/>
        <end position="163"/>
    </location>
</feature>
<organism evidence="3 4">
    <name type="scientific">Deinococcus reticulitermitis</name>
    <dbReference type="NCBI Taxonomy" id="856736"/>
    <lineage>
        <taxon>Bacteria</taxon>
        <taxon>Thermotogati</taxon>
        <taxon>Deinococcota</taxon>
        <taxon>Deinococci</taxon>
        <taxon>Deinococcales</taxon>
        <taxon>Deinococcaceae</taxon>
        <taxon>Deinococcus</taxon>
    </lineage>
</organism>
<dbReference type="Proteomes" id="UP000199223">
    <property type="component" value="Unassembled WGS sequence"/>
</dbReference>
<feature type="chain" id="PRO_5011599317" description="CHRD domain-containing protein" evidence="2">
    <location>
        <begin position="25"/>
        <end position="229"/>
    </location>
</feature>
<evidence type="ECO:0000313" key="3">
    <source>
        <dbReference type="EMBL" id="SEJ81149.1"/>
    </source>
</evidence>
<keyword evidence="4" id="KW-1185">Reference proteome</keyword>
<dbReference type="OrthoDB" id="70397at2"/>
<evidence type="ECO:0008006" key="5">
    <source>
        <dbReference type="Google" id="ProtNLM"/>
    </source>
</evidence>
<name>A0A1H7BUA4_9DEIO</name>
<evidence type="ECO:0000256" key="2">
    <source>
        <dbReference type="SAM" id="SignalP"/>
    </source>
</evidence>
<sequence length="229" mass="22676">MKKLAFLALPLALASCTMVGPTDANYTFARQSVVTSTAPAYAPAGTARVSERLGITRTTITLSGMAPYAIYVAHYHKQGEAVPAASAAEPTATASAAPAEAAAPAATATTPTPAPATPAPATPAPATPAPATPAPATATTPEAAPAEATAQAQPAPAPVPAVNPCDTNGAPIMESKMVAQAGPDGKVTLEGFVATSVIQDATYLNVHHARDFNGTPADSGVVCTPVVID</sequence>
<feature type="compositionally biased region" description="Low complexity" evidence="1">
    <location>
        <begin position="93"/>
        <end position="111"/>
    </location>
</feature>
<dbReference type="RefSeq" id="WP_092265471.1">
    <property type="nucleotide sequence ID" value="NZ_FNZA01000020.1"/>
</dbReference>
<accession>A0A1H7BUA4</accession>
<dbReference type="STRING" id="856736.SAMN04488058_12012"/>
<evidence type="ECO:0000313" key="4">
    <source>
        <dbReference type="Proteomes" id="UP000199223"/>
    </source>
</evidence>
<feature type="compositionally biased region" description="Low complexity" evidence="1">
    <location>
        <begin position="134"/>
        <end position="154"/>
    </location>
</feature>
<evidence type="ECO:0000256" key="1">
    <source>
        <dbReference type="SAM" id="MobiDB-lite"/>
    </source>
</evidence>
<feature type="signal peptide" evidence="2">
    <location>
        <begin position="1"/>
        <end position="24"/>
    </location>
</feature>
<reference evidence="4" key="1">
    <citation type="submission" date="2016-10" db="EMBL/GenBank/DDBJ databases">
        <authorList>
            <person name="Varghese N."/>
            <person name="Submissions S."/>
        </authorList>
    </citation>
    <scope>NUCLEOTIDE SEQUENCE [LARGE SCALE GENOMIC DNA]</scope>
    <source>
        <strain evidence="4">CGMCC 1.10218</strain>
    </source>
</reference>
<gene>
    <name evidence="3" type="ORF">SAMN04488058_12012</name>
</gene>
<dbReference type="AlphaFoldDB" id="A0A1H7BUA4"/>
<protein>
    <recommendedName>
        <fullName evidence="5">CHRD domain-containing protein</fullName>
    </recommendedName>
</protein>
<proteinExistence type="predicted"/>
<feature type="compositionally biased region" description="Pro residues" evidence="1">
    <location>
        <begin position="112"/>
        <end position="133"/>
    </location>
</feature>
<dbReference type="PROSITE" id="PS51257">
    <property type="entry name" value="PROKAR_LIPOPROTEIN"/>
    <property type="match status" value="1"/>
</dbReference>
<keyword evidence="2" id="KW-0732">Signal</keyword>
<dbReference type="EMBL" id="FNZA01000020">
    <property type="protein sequence ID" value="SEJ81149.1"/>
    <property type="molecule type" value="Genomic_DNA"/>
</dbReference>